<evidence type="ECO:0000256" key="6">
    <source>
        <dbReference type="SAM" id="Phobius"/>
    </source>
</evidence>
<dbReference type="PANTHER" id="PTHR43738">
    <property type="entry name" value="ABC TRANSPORTER, MEMBRANE PROTEIN"/>
    <property type="match status" value="1"/>
</dbReference>
<evidence type="ECO:0000313" key="9">
    <source>
        <dbReference type="EMBL" id="QDT21535.1"/>
    </source>
</evidence>
<sequence>MKLLGYVVKSLWGHRSRTMLTVAGSAVALFVFCFIQSIQEGMRDLRSRQEANGSLIVFQANKFCPATSHLPQDYDQQILQFNGVEDVIPIQVFTNNCRASLDVVVFYGVPPHKLRTARDFEFIQGDWNEFETHQDAAIVGQAVAARRGIEVGDKFSIGDLSVDVAGIYRSNNPAEENYIYSHLEFLQRRQGANLVGTVTQLEVILQPDADLEAVSTRIDDLYRAGPVETNTRSKGVFQAKSLGDLSQLIEMAHYLGLACVGLVLALVATTTLMSVEDRIQEHAVLRTLGFSGSKVFGVVLAESTLLSLAGGILGVGIALITLKLSSLSVGAEAVTVAFIPSFRLAGIGLLLALVTGMGAGVVPAWYASRTEIVPALRSV</sequence>
<feature type="transmembrane region" description="Helical" evidence="6">
    <location>
        <begin position="342"/>
        <end position="366"/>
    </location>
</feature>
<dbReference type="Proteomes" id="UP000320421">
    <property type="component" value="Chromosome"/>
</dbReference>
<dbReference type="InterPro" id="IPR025857">
    <property type="entry name" value="MacB_PCD"/>
</dbReference>
<dbReference type="InterPro" id="IPR003838">
    <property type="entry name" value="ABC3_permease_C"/>
</dbReference>
<feature type="domain" description="ABC3 transporter permease C-terminal" evidence="7">
    <location>
        <begin position="258"/>
        <end position="371"/>
    </location>
</feature>
<feature type="transmembrane region" description="Helical" evidence="6">
    <location>
        <begin position="254"/>
        <end position="275"/>
    </location>
</feature>
<name>A0A517PQ84_9PLAN</name>
<keyword evidence="2" id="KW-1003">Cell membrane</keyword>
<protein>
    <submittedName>
        <fullName evidence="9">Outer membrane-specific lipoprotein transporter subunit LolE</fullName>
    </submittedName>
</protein>
<dbReference type="GO" id="GO:0005886">
    <property type="term" value="C:plasma membrane"/>
    <property type="evidence" value="ECO:0007669"/>
    <property type="project" value="UniProtKB-SubCell"/>
</dbReference>
<evidence type="ECO:0000256" key="2">
    <source>
        <dbReference type="ARBA" id="ARBA00022475"/>
    </source>
</evidence>
<evidence type="ECO:0000259" key="8">
    <source>
        <dbReference type="Pfam" id="PF12704"/>
    </source>
</evidence>
<keyword evidence="4 6" id="KW-1133">Transmembrane helix</keyword>
<organism evidence="9 10">
    <name type="scientific">Gimesia chilikensis</name>
    <dbReference type="NCBI Taxonomy" id="2605989"/>
    <lineage>
        <taxon>Bacteria</taxon>
        <taxon>Pseudomonadati</taxon>
        <taxon>Planctomycetota</taxon>
        <taxon>Planctomycetia</taxon>
        <taxon>Planctomycetales</taxon>
        <taxon>Planctomycetaceae</taxon>
        <taxon>Gimesia</taxon>
    </lineage>
</organism>
<evidence type="ECO:0000313" key="10">
    <source>
        <dbReference type="Proteomes" id="UP000320421"/>
    </source>
</evidence>
<dbReference type="InterPro" id="IPR051125">
    <property type="entry name" value="ABC-4/HrtB_transporter"/>
</dbReference>
<evidence type="ECO:0000256" key="1">
    <source>
        <dbReference type="ARBA" id="ARBA00004651"/>
    </source>
</evidence>
<evidence type="ECO:0000256" key="5">
    <source>
        <dbReference type="ARBA" id="ARBA00023136"/>
    </source>
</evidence>
<evidence type="ECO:0000259" key="7">
    <source>
        <dbReference type="Pfam" id="PF02687"/>
    </source>
</evidence>
<dbReference type="RefSeq" id="WP_145186010.1">
    <property type="nucleotide sequence ID" value="NZ_CP036266.1"/>
</dbReference>
<dbReference type="AlphaFoldDB" id="A0A517PQ84"/>
<evidence type="ECO:0000256" key="4">
    <source>
        <dbReference type="ARBA" id="ARBA00022989"/>
    </source>
</evidence>
<dbReference type="Pfam" id="PF12704">
    <property type="entry name" value="MacB_PCD"/>
    <property type="match status" value="1"/>
</dbReference>
<dbReference type="Pfam" id="PF02687">
    <property type="entry name" value="FtsX"/>
    <property type="match status" value="1"/>
</dbReference>
<feature type="transmembrane region" description="Helical" evidence="6">
    <location>
        <begin position="295"/>
        <end position="322"/>
    </location>
</feature>
<proteinExistence type="predicted"/>
<gene>
    <name evidence="9" type="ORF">HG66A1_33370</name>
</gene>
<accession>A0A517PQ84</accession>
<keyword evidence="3 6" id="KW-0812">Transmembrane</keyword>
<keyword evidence="5 6" id="KW-0472">Membrane</keyword>
<feature type="domain" description="MacB-like periplasmic core" evidence="8">
    <location>
        <begin position="18"/>
        <end position="220"/>
    </location>
</feature>
<reference evidence="9 10" key="1">
    <citation type="submission" date="2019-02" db="EMBL/GenBank/DDBJ databases">
        <title>Deep-cultivation of Planctomycetes and their phenomic and genomic characterization uncovers novel biology.</title>
        <authorList>
            <person name="Wiegand S."/>
            <person name="Jogler M."/>
            <person name="Boedeker C."/>
            <person name="Pinto D."/>
            <person name="Vollmers J."/>
            <person name="Rivas-Marin E."/>
            <person name="Kohn T."/>
            <person name="Peeters S.H."/>
            <person name="Heuer A."/>
            <person name="Rast P."/>
            <person name="Oberbeckmann S."/>
            <person name="Bunk B."/>
            <person name="Jeske O."/>
            <person name="Meyerdierks A."/>
            <person name="Storesund J.E."/>
            <person name="Kallscheuer N."/>
            <person name="Luecker S."/>
            <person name="Lage O.M."/>
            <person name="Pohl T."/>
            <person name="Merkel B.J."/>
            <person name="Hornburger P."/>
            <person name="Mueller R.-W."/>
            <person name="Bruemmer F."/>
            <person name="Labrenz M."/>
            <person name="Spormann A.M."/>
            <person name="Op den Camp H."/>
            <person name="Overmann J."/>
            <person name="Amann R."/>
            <person name="Jetten M.S.M."/>
            <person name="Mascher T."/>
            <person name="Medema M.H."/>
            <person name="Devos D.P."/>
            <person name="Kaster A.-K."/>
            <person name="Ovreas L."/>
            <person name="Rohde M."/>
            <person name="Galperin M.Y."/>
            <person name="Jogler C."/>
        </authorList>
    </citation>
    <scope>NUCLEOTIDE SEQUENCE [LARGE SCALE GENOMIC DNA]</scope>
    <source>
        <strain evidence="9 10">HG66A1</strain>
    </source>
</reference>
<dbReference type="EMBL" id="CP036266">
    <property type="protein sequence ID" value="QDT21535.1"/>
    <property type="molecule type" value="Genomic_DNA"/>
</dbReference>
<keyword evidence="9" id="KW-0449">Lipoprotein</keyword>
<keyword evidence="10" id="KW-1185">Reference proteome</keyword>
<dbReference type="OrthoDB" id="251089at2"/>
<evidence type="ECO:0000256" key="3">
    <source>
        <dbReference type="ARBA" id="ARBA00022692"/>
    </source>
</evidence>
<comment type="subcellular location">
    <subcellularLocation>
        <location evidence="1">Cell membrane</location>
        <topology evidence="1">Multi-pass membrane protein</topology>
    </subcellularLocation>
</comment>
<feature type="transmembrane region" description="Helical" evidence="6">
    <location>
        <begin position="20"/>
        <end position="38"/>
    </location>
</feature>
<dbReference type="PANTHER" id="PTHR43738:SF3">
    <property type="entry name" value="ABC TRANSPORTER PERMEASE"/>
    <property type="match status" value="1"/>
</dbReference>